<protein>
    <submittedName>
        <fullName evidence="3">Trafficking protein particle complex subunit 9-like</fullName>
    </submittedName>
</protein>
<gene>
    <name evidence="3" type="primary">LOC140687545</name>
</gene>
<feature type="region of interest" description="Disordered" evidence="1">
    <location>
        <begin position="1"/>
        <end position="24"/>
    </location>
</feature>
<dbReference type="RefSeq" id="XP_072800774.1">
    <property type="nucleotide sequence ID" value="XM_072944673.1"/>
</dbReference>
<organism evidence="2 3">
    <name type="scientific">Vicugna pacos</name>
    <name type="common">Alpaca</name>
    <name type="synonym">Lama pacos</name>
    <dbReference type="NCBI Taxonomy" id="30538"/>
    <lineage>
        <taxon>Eukaryota</taxon>
        <taxon>Metazoa</taxon>
        <taxon>Chordata</taxon>
        <taxon>Craniata</taxon>
        <taxon>Vertebrata</taxon>
        <taxon>Euteleostomi</taxon>
        <taxon>Mammalia</taxon>
        <taxon>Eutheria</taxon>
        <taxon>Laurasiatheria</taxon>
        <taxon>Artiodactyla</taxon>
        <taxon>Tylopoda</taxon>
        <taxon>Camelidae</taxon>
        <taxon>Vicugna</taxon>
    </lineage>
</organism>
<dbReference type="GeneID" id="140687545"/>
<dbReference type="Proteomes" id="UP001652581">
    <property type="component" value="Chromosome 20"/>
</dbReference>
<sequence>MRSRCQLDRRLEAPAQSRGSAPKASQFCRPLGLWLLPGAGTSGCGSARACNMSIPDYVQCAEDYETLPVVVQPVGIISEENFFCIYKRTFSVSQINPCGSQWALCIHYRHQYAPESGWSSFQSHRKFVGPVTITDFLSAKAI</sequence>
<evidence type="ECO:0000313" key="2">
    <source>
        <dbReference type="Proteomes" id="UP001652581"/>
    </source>
</evidence>
<feature type="compositionally biased region" description="Basic and acidic residues" evidence="1">
    <location>
        <begin position="1"/>
        <end position="12"/>
    </location>
</feature>
<reference evidence="3" key="1">
    <citation type="submission" date="2025-08" db="UniProtKB">
        <authorList>
            <consortium name="RefSeq"/>
        </authorList>
    </citation>
    <scope>IDENTIFICATION</scope>
</reference>
<evidence type="ECO:0000256" key="1">
    <source>
        <dbReference type="SAM" id="MobiDB-lite"/>
    </source>
</evidence>
<evidence type="ECO:0000313" key="3">
    <source>
        <dbReference type="RefSeq" id="XP_072800774.1"/>
    </source>
</evidence>
<accession>A0ABM5BWI7</accession>
<proteinExistence type="predicted"/>
<keyword evidence="2" id="KW-1185">Reference proteome</keyword>
<name>A0ABM5BWI7_VICPA</name>